<evidence type="ECO:0000256" key="8">
    <source>
        <dbReference type="ARBA" id="ARBA00023242"/>
    </source>
</evidence>
<dbReference type="EC" id="2.3.1.257" evidence="4"/>
<evidence type="ECO:0000256" key="10">
    <source>
        <dbReference type="ARBA" id="ARBA00047821"/>
    </source>
</evidence>
<keyword evidence="14" id="KW-1185">Reference proteome</keyword>
<dbReference type="InterPro" id="IPR039949">
    <property type="entry name" value="NAA40"/>
</dbReference>
<accession>A0A5C3PPR1</accession>
<comment type="similarity">
    <text evidence="3">Belongs to the acetyltransferase family. NAA40 subfamily.</text>
</comment>
<dbReference type="FunCoup" id="A0A5C3PPR1">
    <property type="interactions" value="677"/>
</dbReference>
<dbReference type="InParanoid" id="A0A5C3PPR1"/>
<feature type="domain" description="N-acetyltransferase" evidence="12">
    <location>
        <begin position="44"/>
        <end position="208"/>
    </location>
</feature>
<name>A0A5C3PPR1_9APHY</name>
<evidence type="ECO:0000256" key="3">
    <source>
        <dbReference type="ARBA" id="ARBA00008870"/>
    </source>
</evidence>
<dbReference type="GO" id="GO:1990189">
    <property type="term" value="F:protein N-terminal-serine acetyltransferase activity"/>
    <property type="evidence" value="ECO:0007669"/>
    <property type="project" value="UniProtKB-EC"/>
</dbReference>
<dbReference type="PANTHER" id="PTHR20531:SF1">
    <property type="entry name" value="N-ALPHA-ACETYLTRANSFERASE 40"/>
    <property type="match status" value="1"/>
</dbReference>
<protein>
    <recommendedName>
        <fullName evidence="5">N-alpha-acetyltransferase 40</fullName>
        <ecNumber evidence="4">2.3.1.257</ecNumber>
    </recommendedName>
</protein>
<gene>
    <name evidence="13" type="ORF">K466DRAFT_300842</name>
</gene>
<comment type="catalytic activity">
    <reaction evidence="11">
        <text>N-terminal L-seryl-[histone H4] + acetyl-CoA = N-terminal N(alpha)-acetyl-L-seryl-[histone H4] + CoA + H(+)</text>
        <dbReference type="Rhea" id="RHEA:50596"/>
        <dbReference type="Rhea" id="RHEA-COMP:12740"/>
        <dbReference type="Rhea" id="RHEA-COMP:12743"/>
        <dbReference type="ChEBI" id="CHEBI:15378"/>
        <dbReference type="ChEBI" id="CHEBI:57287"/>
        <dbReference type="ChEBI" id="CHEBI:57288"/>
        <dbReference type="ChEBI" id="CHEBI:64738"/>
        <dbReference type="ChEBI" id="CHEBI:83690"/>
        <dbReference type="EC" id="2.3.1.257"/>
    </reaction>
</comment>
<dbReference type="PROSITE" id="PS51186">
    <property type="entry name" value="GNAT"/>
    <property type="match status" value="1"/>
</dbReference>
<evidence type="ECO:0000256" key="5">
    <source>
        <dbReference type="ARBA" id="ARBA00015043"/>
    </source>
</evidence>
<keyword evidence="9 13" id="KW-0012">Acyltransferase</keyword>
<evidence type="ECO:0000313" key="13">
    <source>
        <dbReference type="EMBL" id="TFK91705.1"/>
    </source>
</evidence>
<evidence type="ECO:0000313" key="14">
    <source>
        <dbReference type="Proteomes" id="UP000308197"/>
    </source>
</evidence>
<sequence>MVTSKVSKALKRANKASEREIEEVAQIGPNWITLKDTEFTIRVAKSSSLTASDRDSIWTIFETNMRSMMEPSSLGWNPTEKKDELFHSESRFILAYNGRDKSADTLVAYTMFRFEPGYEDEASVYCYELHVLHGYRGLGLGRFLVDKLVIIGKHWRMEKILLTVLKVNTAARKTYEKLGFRMDPCSPDYPDSGDDEISDDEREEIDYEILSREL</sequence>
<dbReference type="STRING" id="1314778.A0A5C3PPR1"/>
<organism evidence="13 14">
    <name type="scientific">Polyporus arcularius HHB13444</name>
    <dbReference type="NCBI Taxonomy" id="1314778"/>
    <lineage>
        <taxon>Eukaryota</taxon>
        <taxon>Fungi</taxon>
        <taxon>Dikarya</taxon>
        <taxon>Basidiomycota</taxon>
        <taxon>Agaricomycotina</taxon>
        <taxon>Agaricomycetes</taxon>
        <taxon>Polyporales</taxon>
        <taxon>Polyporaceae</taxon>
        <taxon>Polyporus</taxon>
    </lineage>
</organism>
<evidence type="ECO:0000256" key="11">
    <source>
        <dbReference type="ARBA" id="ARBA00049524"/>
    </source>
</evidence>
<proteinExistence type="inferred from homology"/>
<dbReference type="Proteomes" id="UP000308197">
    <property type="component" value="Unassembled WGS sequence"/>
</dbReference>
<dbReference type="InterPro" id="IPR000182">
    <property type="entry name" value="GNAT_dom"/>
</dbReference>
<evidence type="ECO:0000256" key="1">
    <source>
        <dbReference type="ARBA" id="ARBA00004123"/>
    </source>
</evidence>
<keyword evidence="8" id="KW-0539">Nucleus</keyword>
<keyword evidence="6" id="KW-0963">Cytoplasm</keyword>
<dbReference type="Gene3D" id="3.40.630.30">
    <property type="match status" value="1"/>
</dbReference>
<dbReference type="Pfam" id="PF00583">
    <property type="entry name" value="Acetyltransf_1"/>
    <property type="match status" value="1"/>
</dbReference>
<dbReference type="AlphaFoldDB" id="A0A5C3PPR1"/>
<evidence type="ECO:0000259" key="12">
    <source>
        <dbReference type="PROSITE" id="PS51186"/>
    </source>
</evidence>
<dbReference type="GO" id="GO:0005737">
    <property type="term" value="C:cytoplasm"/>
    <property type="evidence" value="ECO:0007669"/>
    <property type="project" value="UniProtKB-SubCell"/>
</dbReference>
<comment type="catalytic activity">
    <reaction evidence="10">
        <text>N-terminal L-seryl-[histone H2A] + acetyl-CoA = N-terminal N(alpha)-acetyl-L-seryl-[histone H2A] + CoA + H(+)</text>
        <dbReference type="Rhea" id="RHEA:50600"/>
        <dbReference type="Rhea" id="RHEA-COMP:12742"/>
        <dbReference type="Rhea" id="RHEA-COMP:12744"/>
        <dbReference type="ChEBI" id="CHEBI:15378"/>
        <dbReference type="ChEBI" id="CHEBI:57287"/>
        <dbReference type="ChEBI" id="CHEBI:57288"/>
        <dbReference type="ChEBI" id="CHEBI:64738"/>
        <dbReference type="ChEBI" id="CHEBI:83690"/>
        <dbReference type="EC" id="2.3.1.257"/>
    </reaction>
</comment>
<evidence type="ECO:0000256" key="9">
    <source>
        <dbReference type="ARBA" id="ARBA00023315"/>
    </source>
</evidence>
<reference evidence="13 14" key="1">
    <citation type="journal article" date="2019" name="Nat. Ecol. Evol.">
        <title>Megaphylogeny resolves global patterns of mushroom evolution.</title>
        <authorList>
            <person name="Varga T."/>
            <person name="Krizsan K."/>
            <person name="Foldi C."/>
            <person name="Dima B."/>
            <person name="Sanchez-Garcia M."/>
            <person name="Sanchez-Ramirez S."/>
            <person name="Szollosi G.J."/>
            <person name="Szarkandi J.G."/>
            <person name="Papp V."/>
            <person name="Albert L."/>
            <person name="Andreopoulos W."/>
            <person name="Angelini C."/>
            <person name="Antonin V."/>
            <person name="Barry K.W."/>
            <person name="Bougher N.L."/>
            <person name="Buchanan P."/>
            <person name="Buyck B."/>
            <person name="Bense V."/>
            <person name="Catcheside P."/>
            <person name="Chovatia M."/>
            <person name="Cooper J."/>
            <person name="Damon W."/>
            <person name="Desjardin D."/>
            <person name="Finy P."/>
            <person name="Geml J."/>
            <person name="Haridas S."/>
            <person name="Hughes K."/>
            <person name="Justo A."/>
            <person name="Karasinski D."/>
            <person name="Kautmanova I."/>
            <person name="Kiss B."/>
            <person name="Kocsube S."/>
            <person name="Kotiranta H."/>
            <person name="LaButti K.M."/>
            <person name="Lechner B.E."/>
            <person name="Liimatainen K."/>
            <person name="Lipzen A."/>
            <person name="Lukacs Z."/>
            <person name="Mihaltcheva S."/>
            <person name="Morgado L.N."/>
            <person name="Niskanen T."/>
            <person name="Noordeloos M.E."/>
            <person name="Ohm R.A."/>
            <person name="Ortiz-Santana B."/>
            <person name="Ovrebo C."/>
            <person name="Racz N."/>
            <person name="Riley R."/>
            <person name="Savchenko A."/>
            <person name="Shiryaev A."/>
            <person name="Soop K."/>
            <person name="Spirin V."/>
            <person name="Szebenyi C."/>
            <person name="Tomsovsky M."/>
            <person name="Tulloss R.E."/>
            <person name="Uehling J."/>
            <person name="Grigoriev I.V."/>
            <person name="Vagvolgyi C."/>
            <person name="Papp T."/>
            <person name="Martin F.M."/>
            <person name="Miettinen O."/>
            <person name="Hibbett D.S."/>
            <person name="Nagy L.G."/>
        </authorList>
    </citation>
    <scope>NUCLEOTIDE SEQUENCE [LARGE SCALE GENOMIC DNA]</scope>
    <source>
        <strain evidence="13 14">HHB13444</strain>
    </source>
</reference>
<dbReference type="GO" id="GO:0005634">
    <property type="term" value="C:nucleus"/>
    <property type="evidence" value="ECO:0007669"/>
    <property type="project" value="UniProtKB-SubCell"/>
</dbReference>
<evidence type="ECO:0000256" key="6">
    <source>
        <dbReference type="ARBA" id="ARBA00022490"/>
    </source>
</evidence>
<evidence type="ECO:0000256" key="7">
    <source>
        <dbReference type="ARBA" id="ARBA00022679"/>
    </source>
</evidence>
<comment type="subcellular location">
    <subcellularLocation>
        <location evidence="2">Cytoplasm</location>
    </subcellularLocation>
    <subcellularLocation>
        <location evidence="1">Nucleus</location>
    </subcellularLocation>
</comment>
<keyword evidence="7 13" id="KW-0808">Transferase</keyword>
<dbReference type="PANTHER" id="PTHR20531">
    <property type="entry name" value="N-ALPHA-ACETYLTRANSFERASE 40"/>
    <property type="match status" value="1"/>
</dbReference>
<dbReference type="SUPFAM" id="SSF55729">
    <property type="entry name" value="Acyl-CoA N-acyltransferases (Nat)"/>
    <property type="match status" value="1"/>
</dbReference>
<dbReference type="GO" id="GO:0043998">
    <property type="term" value="F:histone H2A acetyltransferase activity"/>
    <property type="evidence" value="ECO:0007669"/>
    <property type="project" value="InterPro"/>
</dbReference>
<dbReference type="GO" id="GO:0010485">
    <property type="term" value="F:histone H4 acetyltransferase activity"/>
    <property type="evidence" value="ECO:0007669"/>
    <property type="project" value="InterPro"/>
</dbReference>
<evidence type="ECO:0000256" key="2">
    <source>
        <dbReference type="ARBA" id="ARBA00004496"/>
    </source>
</evidence>
<evidence type="ECO:0000256" key="4">
    <source>
        <dbReference type="ARBA" id="ARBA00012950"/>
    </source>
</evidence>
<dbReference type="CDD" id="cd04301">
    <property type="entry name" value="NAT_SF"/>
    <property type="match status" value="1"/>
</dbReference>
<dbReference type="InterPro" id="IPR016181">
    <property type="entry name" value="Acyl_CoA_acyltransferase"/>
</dbReference>
<dbReference type="EMBL" id="ML211014">
    <property type="protein sequence ID" value="TFK91705.1"/>
    <property type="molecule type" value="Genomic_DNA"/>
</dbReference>